<dbReference type="EMBL" id="MLAK01000586">
    <property type="protein sequence ID" value="OHT11497.1"/>
    <property type="molecule type" value="Genomic_DNA"/>
</dbReference>
<evidence type="ECO:0000256" key="2">
    <source>
        <dbReference type="SAM" id="MobiDB-lite"/>
    </source>
</evidence>
<organism evidence="3 4">
    <name type="scientific">Tritrichomonas foetus</name>
    <dbReference type="NCBI Taxonomy" id="1144522"/>
    <lineage>
        <taxon>Eukaryota</taxon>
        <taxon>Metamonada</taxon>
        <taxon>Parabasalia</taxon>
        <taxon>Tritrichomonadida</taxon>
        <taxon>Tritrichomonadidae</taxon>
        <taxon>Tritrichomonas</taxon>
    </lineage>
</organism>
<evidence type="ECO:0000313" key="3">
    <source>
        <dbReference type="EMBL" id="OHT11497.1"/>
    </source>
</evidence>
<keyword evidence="1" id="KW-0175">Coiled coil</keyword>
<keyword evidence="4" id="KW-1185">Reference proteome</keyword>
<feature type="region of interest" description="Disordered" evidence="2">
    <location>
        <begin position="1"/>
        <end position="31"/>
    </location>
</feature>
<evidence type="ECO:0000313" key="4">
    <source>
        <dbReference type="Proteomes" id="UP000179807"/>
    </source>
</evidence>
<dbReference type="VEuPathDB" id="TrichDB:TRFO_19036"/>
<dbReference type="GeneID" id="94835240"/>
<dbReference type="RefSeq" id="XP_068364633.1">
    <property type="nucleotide sequence ID" value="XM_068500536.1"/>
</dbReference>
<dbReference type="Proteomes" id="UP000179807">
    <property type="component" value="Unassembled WGS sequence"/>
</dbReference>
<proteinExistence type="predicted"/>
<feature type="coiled-coil region" evidence="1">
    <location>
        <begin position="108"/>
        <end position="163"/>
    </location>
</feature>
<protein>
    <submittedName>
        <fullName evidence="3">Uncharacterized protein</fullName>
    </submittedName>
</protein>
<name>A0A1J4KJJ7_9EUKA</name>
<feature type="compositionally biased region" description="Polar residues" evidence="2">
    <location>
        <begin position="1"/>
        <end position="13"/>
    </location>
</feature>
<reference evidence="3" key="1">
    <citation type="submission" date="2016-10" db="EMBL/GenBank/DDBJ databases">
        <authorList>
            <person name="Benchimol M."/>
            <person name="Almeida L.G."/>
            <person name="Vasconcelos A.T."/>
            <person name="Perreira-Neves A."/>
            <person name="Rosa I.A."/>
            <person name="Tasca T."/>
            <person name="Bogo M.R."/>
            <person name="de Souza W."/>
        </authorList>
    </citation>
    <scope>NUCLEOTIDE SEQUENCE [LARGE SCALE GENOMIC DNA]</scope>
    <source>
        <strain evidence="3">K</strain>
    </source>
</reference>
<accession>A0A1J4KJJ7</accession>
<sequence length="250" mass="29260">MMISSKSLQTAPSFHSRALKKSRPTNSNKFHFEQTTQFKNPLLGIEVSLNEKLHENKRLFKDSVVRKKNFLIDALEDIALTNLGYQEQISQVVSFYRKPVSEDMETRLRSTKQDIEHAQDYLNGLKKEDLELDQTLKQLEEEIEKVEKETLDYQDKIDEVRKNIYSNVDLFARYRLIGDALKGLQADFNDMFVNAKPPKYYSENEEMGKDNENQRRNLARLKNELQITNQVSKRLKTIGKLEKIGKIENV</sequence>
<dbReference type="AlphaFoldDB" id="A0A1J4KJJ7"/>
<feature type="coiled-coil region" evidence="1">
    <location>
        <begin position="204"/>
        <end position="231"/>
    </location>
</feature>
<gene>
    <name evidence="3" type="ORF">TRFO_19036</name>
</gene>
<evidence type="ECO:0000256" key="1">
    <source>
        <dbReference type="SAM" id="Coils"/>
    </source>
</evidence>
<comment type="caution">
    <text evidence="3">The sequence shown here is derived from an EMBL/GenBank/DDBJ whole genome shotgun (WGS) entry which is preliminary data.</text>
</comment>